<dbReference type="InterPro" id="IPR012340">
    <property type="entry name" value="NA-bd_OB-fold"/>
</dbReference>
<protein>
    <submittedName>
        <fullName evidence="2 3">Uncharacterized protein LOC130507878 isoform X1</fullName>
    </submittedName>
</protein>
<dbReference type="Gene3D" id="2.40.50.140">
    <property type="entry name" value="Nucleic acid-binding proteins"/>
    <property type="match status" value="1"/>
</dbReference>
<dbReference type="RefSeq" id="XP_056858554.1">
    <property type="nucleotide sequence ID" value="XM_057002574.1"/>
</dbReference>
<reference evidence="1" key="1">
    <citation type="journal article" date="2019" name="Database">
        <title>The radish genome database (RadishGD): an integrated information resource for radish genomics.</title>
        <authorList>
            <person name="Yu H.J."/>
            <person name="Baek S."/>
            <person name="Lee Y.J."/>
            <person name="Cho A."/>
            <person name="Mun J.H."/>
        </authorList>
    </citation>
    <scope>NUCLEOTIDE SEQUENCE [LARGE SCALE GENOMIC DNA]</scope>
    <source>
        <strain evidence="1">cv. WK10039</strain>
    </source>
</reference>
<name>A0A9W3D427_RAPSA</name>
<evidence type="ECO:0000313" key="1">
    <source>
        <dbReference type="Proteomes" id="UP000504610"/>
    </source>
</evidence>
<reference evidence="2 3" key="2">
    <citation type="submission" date="2025-04" db="UniProtKB">
        <authorList>
            <consortium name="RefSeq"/>
        </authorList>
    </citation>
    <scope>IDENTIFICATION</scope>
    <source>
        <tissue evidence="2 3">Leaf</tissue>
    </source>
</reference>
<dbReference type="AlphaFoldDB" id="A0A9W3D427"/>
<keyword evidence="1" id="KW-1185">Reference proteome</keyword>
<sequence>MYSLVEISWESTFSFLIIRYSVEMSVAEETGEGLFVCFVGVMKKLHNMKAYEAGHLLAGDGANPEETEVPPFVKDMEGKTYKFQVRVSAYNFTANQSSDLHHLPHNQRG</sequence>
<dbReference type="KEGG" id="rsz:130507878"/>
<dbReference type="Proteomes" id="UP000504610">
    <property type="component" value="Chromosome 2"/>
</dbReference>
<proteinExistence type="predicted"/>
<accession>A0A9W3D427</accession>
<evidence type="ECO:0000313" key="3">
    <source>
        <dbReference type="RefSeq" id="XP_056858555.1"/>
    </source>
</evidence>
<evidence type="ECO:0000313" key="2">
    <source>
        <dbReference type="RefSeq" id="XP_056858554.1"/>
    </source>
</evidence>
<dbReference type="RefSeq" id="XP_056858555.1">
    <property type="nucleotide sequence ID" value="XM_057002575.1"/>
</dbReference>
<gene>
    <name evidence="2 3" type="primary">LOC130507878</name>
</gene>
<organism evidence="1 2">
    <name type="scientific">Raphanus sativus</name>
    <name type="common">Radish</name>
    <name type="synonym">Raphanus raphanistrum var. sativus</name>
    <dbReference type="NCBI Taxonomy" id="3726"/>
    <lineage>
        <taxon>Eukaryota</taxon>
        <taxon>Viridiplantae</taxon>
        <taxon>Streptophyta</taxon>
        <taxon>Embryophyta</taxon>
        <taxon>Tracheophyta</taxon>
        <taxon>Spermatophyta</taxon>
        <taxon>Magnoliopsida</taxon>
        <taxon>eudicotyledons</taxon>
        <taxon>Gunneridae</taxon>
        <taxon>Pentapetalae</taxon>
        <taxon>rosids</taxon>
        <taxon>malvids</taxon>
        <taxon>Brassicales</taxon>
        <taxon>Brassicaceae</taxon>
        <taxon>Brassiceae</taxon>
        <taxon>Raphanus</taxon>
    </lineage>
</organism>
<dbReference type="GeneID" id="130507878"/>
<dbReference type="OrthoDB" id="1112641at2759"/>
<dbReference type="SUPFAM" id="SSF50249">
    <property type="entry name" value="Nucleic acid-binding proteins"/>
    <property type="match status" value="1"/>
</dbReference>